<evidence type="ECO:0000256" key="8">
    <source>
        <dbReference type="ARBA" id="ARBA00038911"/>
    </source>
</evidence>
<evidence type="ECO:0000256" key="4">
    <source>
        <dbReference type="ARBA" id="ARBA00022807"/>
    </source>
</evidence>
<dbReference type="Gene3D" id="3.90.70.10">
    <property type="entry name" value="Cysteine proteinases"/>
    <property type="match status" value="1"/>
</dbReference>
<dbReference type="SMART" id="SM00645">
    <property type="entry name" value="Pept_C1"/>
    <property type="match status" value="1"/>
</dbReference>
<evidence type="ECO:0000313" key="13">
    <source>
        <dbReference type="Proteomes" id="UP001151699"/>
    </source>
</evidence>
<dbReference type="AlphaFoldDB" id="A0A9Q0MJB5"/>
<dbReference type="SUPFAM" id="SSF54001">
    <property type="entry name" value="Cysteine proteinases"/>
    <property type="match status" value="1"/>
</dbReference>
<evidence type="ECO:0000256" key="7">
    <source>
        <dbReference type="ARBA" id="ARBA00036319"/>
    </source>
</evidence>
<dbReference type="EMBL" id="WJQU01003181">
    <property type="protein sequence ID" value="KAJ6627051.1"/>
    <property type="molecule type" value="Genomic_DNA"/>
</dbReference>
<dbReference type="InterPro" id="IPR039417">
    <property type="entry name" value="Peptidase_C1A_papain-like"/>
</dbReference>
<protein>
    <recommendedName>
        <fullName evidence="8">cathepsin L</fullName>
        <ecNumber evidence="8">3.4.22.15</ecNumber>
    </recommendedName>
</protein>
<evidence type="ECO:0000259" key="10">
    <source>
        <dbReference type="SMART" id="SM00645"/>
    </source>
</evidence>
<dbReference type="InterPro" id="IPR049039">
    <property type="entry name" value="RMD1-3_a_helical_rpt"/>
</dbReference>
<feature type="domain" description="Cathepsin propeptide inhibitor" evidence="11">
    <location>
        <begin position="291"/>
        <end position="351"/>
    </location>
</feature>
<dbReference type="FunFam" id="3.90.70.10:FF:000006">
    <property type="entry name" value="Cathepsin S"/>
    <property type="match status" value="1"/>
</dbReference>
<keyword evidence="3" id="KW-0378">Hydrolase</keyword>
<dbReference type="SMART" id="SM00848">
    <property type="entry name" value="Inhibitor_I29"/>
    <property type="match status" value="1"/>
</dbReference>
<dbReference type="PROSITE" id="PS00139">
    <property type="entry name" value="THIOL_PROTEASE_CYS"/>
    <property type="match status" value="1"/>
</dbReference>
<feature type="transmembrane region" description="Helical" evidence="9">
    <location>
        <begin position="266"/>
        <end position="287"/>
    </location>
</feature>
<keyword evidence="9" id="KW-0472">Membrane</keyword>
<dbReference type="InterPro" id="IPR025661">
    <property type="entry name" value="Pept_asp_AS"/>
</dbReference>
<dbReference type="Gene3D" id="1.25.40.10">
    <property type="entry name" value="Tetratricopeptide repeat domain"/>
    <property type="match status" value="1"/>
</dbReference>
<dbReference type="InterPro" id="IPR038765">
    <property type="entry name" value="Papain-like_cys_pep_sf"/>
</dbReference>
<dbReference type="InterPro" id="IPR000169">
    <property type="entry name" value="Pept_cys_AS"/>
</dbReference>
<dbReference type="InterPro" id="IPR000668">
    <property type="entry name" value="Peptidase_C1A_C"/>
</dbReference>
<keyword evidence="5" id="KW-0865">Zymogen</keyword>
<evidence type="ECO:0000256" key="5">
    <source>
        <dbReference type="ARBA" id="ARBA00023145"/>
    </source>
</evidence>
<evidence type="ECO:0000256" key="3">
    <source>
        <dbReference type="ARBA" id="ARBA00022801"/>
    </source>
</evidence>
<keyword evidence="9" id="KW-0812">Transmembrane</keyword>
<name>A0A9Q0MJB5_9DIPT</name>
<comment type="similarity">
    <text evidence="1">Belongs to the peptidase C1 family.</text>
</comment>
<dbReference type="GO" id="GO:0006508">
    <property type="term" value="P:proteolysis"/>
    <property type="evidence" value="ECO:0007669"/>
    <property type="project" value="UniProtKB-KW"/>
</dbReference>
<evidence type="ECO:0000256" key="9">
    <source>
        <dbReference type="SAM" id="Phobius"/>
    </source>
</evidence>
<feature type="domain" description="Peptidase C1A papain C-terminal" evidence="10">
    <location>
        <begin position="384"/>
        <end position="600"/>
    </location>
</feature>
<comment type="catalytic activity">
    <reaction evidence="7">
        <text>Specificity close to that of papain. As compared to cathepsin B, cathepsin L exhibits higher activity toward protein substrates, but has little activity on Z-Arg-Arg-NHMec, and no peptidyl-dipeptidase activity.</text>
        <dbReference type="EC" id="3.4.22.15"/>
    </reaction>
</comment>
<reference evidence="12" key="1">
    <citation type="submission" date="2022-07" db="EMBL/GenBank/DDBJ databases">
        <authorList>
            <person name="Trinca V."/>
            <person name="Uliana J.V.C."/>
            <person name="Torres T.T."/>
            <person name="Ward R.J."/>
            <person name="Monesi N."/>
        </authorList>
    </citation>
    <scope>NUCLEOTIDE SEQUENCE</scope>
    <source>
        <strain evidence="12">HSMRA1968</strain>
        <tissue evidence="12">Whole embryos</tissue>
    </source>
</reference>
<evidence type="ECO:0000256" key="6">
    <source>
        <dbReference type="ARBA" id="ARBA00023157"/>
    </source>
</evidence>
<dbReference type="PRINTS" id="PR00705">
    <property type="entry name" value="PAPAIN"/>
</dbReference>
<dbReference type="OrthoDB" id="10253408at2759"/>
<keyword evidence="9" id="KW-1133">Transmembrane helix</keyword>
<dbReference type="InterPro" id="IPR013128">
    <property type="entry name" value="Peptidase_C1A"/>
</dbReference>
<proteinExistence type="inferred from homology"/>
<organism evidence="12 13">
    <name type="scientific">Pseudolycoriella hygida</name>
    <dbReference type="NCBI Taxonomy" id="35572"/>
    <lineage>
        <taxon>Eukaryota</taxon>
        <taxon>Metazoa</taxon>
        <taxon>Ecdysozoa</taxon>
        <taxon>Arthropoda</taxon>
        <taxon>Hexapoda</taxon>
        <taxon>Insecta</taxon>
        <taxon>Pterygota</taxon>
        <taxon>Neoptera</taxon>
        <taxon>Endopterygota</taxon>
        <taxon>Diptera</taxon>
        <taxon>Nematocera</taxon>
        <taxon>Sciaroidea</taxon>
        <taxon>Sciaridae</taxon>
        <taxon>Pseudolycoriella</taxon>
    </lineage>
</organism>
<dbReference type="EC" id="3.4.22.15" evidence="8"/>
<comment type="caution">
    <text evidence="12">The sequence shown here is derived from an EMBL/GenBank/DDBJ whole genome shotgun (WGS) entry which is preliminary data.</text>
</comment>
<dbReference type="CDD" id="cd02248">
    <property type="entry name" value="Peptidase_C1A"/>
    <property type="match status" value="1"/>
</dbReference>
<dbReference type="GO" id="GO:0004197">
    <property type="term" value="F:cysteine-type endopeptidase activity"/>
    <property type="evidence" value="ECO:0007669"/>
    <property type="project" value="UniProtKB-EC"/>
</dbReference>
<dbReference type="PANTHER" id="PTHR12411">
    <property type="entry name" value="CYSTEINE PROTEASE FAMILY C1-RELATED"/>
    <property type="match status" value="1"/>
</dbReference>
<dbReference type="Pfam" id="PF08246">
    <property type="entry name" value="Inhibitor_I29"/>
    <property type="match status" value="1"/>
</dbReference>
<evidence type="ECO:0000259" key="11">
    <source>
        <dbReference type="SMART" id="SM00848"/>
    </source>
</evidence>
<gene>
    <name evidence="12" type="primary">CATL_0</name>
    <name evidence="12" type="ORF">Bhyg_16949</name>
</gene>
<dbReference type="InterPro" id="IPR013201">
    <property type="entry name" value="Prot_inhib_I29"/>
</dbReference>
<dbReference type="Proteomes" id="UP001151699">
    <property type="component" value="Unassembled WGS sequence"/>
</dbReference>
<keyword evidence="4" id="KW-0788">Thiol protease</keyword>
<keyword evidence="13" id="KW-1185">Reference proteome</keyword>
<evidence type="ECO:0000256" key="1">
    <source>
        <dbReference type="ARBA" id="ARBA00008455"/>
    </source>
</evidence>
<dbReference type="Pfam" id="PF21033">
    <property type="entry name" value="RMD1-3"/>
    <property type="match status" value="1"/>
</dbReference>
<dbReference type="PROSITE" id="PS00639">
    <property type="entry name" value="THIOL_PROTEASE_HIS"/>
    <property type="match status" value="1"/>
</dbReference>
<keyword evidence="6" id="KW-1015">Disulfide bond</keyword>
<evidence type="ECO:0000256" key="2">
    <source>
        <dbReference type="ARBA" id="ARBA00022670"/>
    </source>
</evidence>
<feature type="non-terminal residue" evidence="12">
    <location>
        <position position="601"/>
    </location>
</feature>
<evidence type="ECO:0000313" key="12">
    <source>
        <dbReference type="EMBL" id="KAJ6627051.1"/>
    </source>
</evidence>
<sequence>VSWLKLKNSSRPTLLITGFSLFGLSASPKEPAEMASNTTLVDLLQNADQLFDESKYQETLDVLNSFQDQSIADIKWRQARAMYKLSKIDTKQKQKFIREGFALMEEALKLNDQDFSVHKWYAILLDSNGELDGIKARVTQLETVKKHMIKAVELNPQDPTSWHVLGNFAFGLADMPWYQRKIVSAIFATPPTGTYEEALEHFLKAEELQPYFYSDNLLLIAKCYQNLKDSEKAKHYLTLLAKITVANDDDKRRVYQLAIKLYNMNLYLIFVALAISACSGALIQNVLKEEWISFKLEHSKKYDDPMEERFRQKIFLENKRKIAKHNQLYELGKVTYKLGLNKYADLLHQEFVAIMNGYNSTSNNLNKFDLKAEAVTFIQPDVDVPDSVDWREKGAVTPIKDQGHCGSCWSFSATGSLEGQHFRKTGKLVSLSEQNLVDCSGKYGNEGCNGGLMDQAFHYIKDNGGIDTEKSYPYEAMDDTCRYNVENSGATDKGFVDIPQGDEAALKKAVATMGPISVAIDASRSSFQLYSEGVYYDEECSSEDLDHGVLAVGYGTDESGQDYWIVKNSWGTSWGQEGYILMARNKANHCGIATSSSYPLV</sequence>
<keyword evidence="2" id="KW-0645">Protease</keyword>
<dbReference type="InterPro" id="IPR025660">
    <property type="entry name" value="Pept_his_AS"/>
</dbReference>
<dbReference type="PROSITE" id="PS00640">
    <property type="entry name" value="THIOL_PROTEASE_ASN"/>
    <property type="match status" value="1"/>
</dbReference>
<accession>A0A9Q0MJB5</accession>
<dbReference type="SUPFAM" id="SSF48452">
    <property type="entry name" value="TPR-like"/>
    <property type="match status" value="1"/>
</dbReference>
<dbReference type="Pfam" id="PF00112">
    <property type="entry name" value="Peptidase_C1"/>
    <property type="match status" value="1"/>
</dbReference>
<dbReference type="InterPro" id="IPR011990">
    <property type="entry name" value="TPR-like_helical_dom_sf"/>
</dbReference>